<gene>
    <name evidence="2" type="primary">WBSCR27_2</name>
    <name evidence="2" type="ORF">SK128_013229</name>
</gene>
<dbReference type="GO" id="GO:0032259">
    <property type="term" value="P:methylation"/>
    <property type="evidence" value="ECO:0007669"/>
    <property type="project" value="UniProtKB-KW"/>
</dbReference>
<protein>
    <submittedName>
        <fullName evidence="2">UbiE/COQ5 methyltransferase</fullName>
    </submittedName>
</protein>
<name>A0AAN8WLJ9_HALRR</name>
<reference evidence="2 3" key="1">
    <citation type="submission" date="2023-11" db="EMBL/GenBank/DDBJ databases">
        <title>Halocaridina rubra genome assembly.</title>
        <authorList>
            <person name="Smith C."/>
        </authorList>
    </citation>
    <scope>NUCLEOTIDE SEQUENCE [LARGE SCALE GENOMIC DNA]</scope>
    <source>
        <strain evidence="2">EP-1</strain>
        <tissue evidence="2">Whole</tissue>
    </source>
</reference>
<keyword evidence="3" id="KW-1185">Reference proteome</keyword>
<keyword evidence="2" id="KW-0489">Methyltransferase</keyword>
<proteinExistence type="predicted"/>
<dbReference type="AlphaFoldDB" id="A0AAN8WLJ9"/>
<sequence length="217" mass="24244">MDDQTAYKANYRCHEPGISPEEVASSYTDWAPKYDETLCPGRYNGPDIAAEEVALRIPKEQRERVTIIDVAAGTGRVGLLLKQKGFTNIDALEPSKGMMDLLKETGVYGKTYQEFLGARQNSVPDDTYDVLVIAGGMGEGHIPVKGVDDMIRMTKSGGLVIIVMRKEYLEDVVEYKNRLIPHIDTLEKEGKWSKVEVKVVPSYSFNKDGLVFTYKVT</sequence>
<dbReference type="Pfam" id="PF08241">
    <property type="entry name" value="Methyltransf_11"/>
    <property type="match status" value="1"/>
</dbReference>
<dbReference type="InterPro" id="IPR013216">
    <property type="entry name" value="Methyltransf_11"/>
</dbReference>
<dbReference type="SUPFAM" id="SSF53335">
    <property type="entry name" value="S-adenosyl-L-methionine-dependent methyltransferases"/>
    <property type="match status" value="1"/>
</dbReference>
<feature type="domain" description="Methyltransferase type 11" evidence="1">
    <location>
        <begin position="69"/>
        <end position="162"/>
    </location>
</feature>
<organism evidence="2 3">
    <name type="scientific">Halocaridina rubra</name>
    <name type="common">Hawaiian red shrimp</name>
    <dbReference type="NCBI Taxonomy" id="373956"/>
    <lineage>
        <taxon>Eukaryota</taxon>
        <taxon>Metazoa</taxon>
        <taxon>Ecdysozoa</taxon>
        <taxon>Arthropoda</taxon>
        <taxon>Crustacea</taxon>
        <taxon>Multicrustacea</taxon>
        <taxon>Malacostraca</taxon>
        <taxon>Eumalacostraca</taxon>
        <taxon>Eucarida</taxon>
        <taxon>Decapoda</taxon>
        <taxon>Pleocyemata</taxon>
        <taxon>Caridea</taxon>
        <taxon>Atyoidea</taxon>
        <taxon>Atyidae</taxon>
        <taxon>Halocaridina</taxon>
    </lineage>
</organism>
<dbReference type="GO" id="GO:0008757">
    <property type="term" value="F:S-adenosylmethionine-dependent methyltransferase activity"/>
    <property type="evidence" value="ECO:0007669"/>
    <property type="project" value="InterPro"/>
</dbReference>
<keyword evidence="2" id="KW-0808">Transferase</keyword>
<dbReference type="InterPro" id="IPR029063">
    <property type="entry name" value="SAM-dependent_MTases_sf"/>
</dbReference>
<evidence type="ECO:0000313" key="3">
    <source>
        <dbReference type="Proteomes" id="UP001381693"/>
    </source>
</evidence>
<accession>A0AAN8WLJ9</accession>
<dbReference type="CDD" id="cd02440">
    <property type="entry name" value="AdoMet_MTases"/>
    <property type="match status" value="1"/>
</dbReference>
<comment type="caution">
    <text evidence="2">The sequence shown here is derived from an EMBL/GenBank/DDBJ whole genome shotgun (WGS) entry which is preliminary data.</text>
</comment>
<dbReference type="Gene3D" id="3.40.50.150">
    <property type="entry name" value="Vaccinia Virus protein VP39"/>
    <property type="match status" value="1"/>
</dbReference>
<dbReference type="Proteomes" id="UP001381693">
    <property type="component" value="Unassembled WGS sequence"/>
</dbReference>
<evidence type="ECO:0000259" key="1">
    <source>
        <dbReference type="Pfam" id="PF08241"/>
    </source>
</evidence>
<dbReference type="EMBL" id="JAXCGZ010020867">
    <property type="protein sequence ID" value="KAK7065158.1"/>
    <property type="molecule type" value="Genomic_DNA"/>
</dbReference>
<evidence type="ECO:0000313" key="2">
    <source>
        <dbReference type="EMBL" id="KAK7065158.1"/>
    </source>
</evidence>